<dbReference type="Proteomes" id="UP000193685">
    <property type="component" value="Unassembled WGS sequence"/>
</dbReference>
<dbReference type="RefSeq" id="XP_040722611.1">
    <property type="nucleotide sequence ID" value="XM_040870059.1"/>
</dbReference>
<organism evidence="2 3">
    <name type="scientific">Protomyces lactucae-debilis</name>
    <dbReference type="NCBI Taxonomy" id="2754530"/>
    <lineage>
        <taxon>Eukaryota</taxon>
        <taxon>Fungi</taxon>
        <taxon>Dikarya</taxon>
        <taxon>Ascomycota</taxon>
        <taxon>Taphrinomycotina</taxon>
        <taxon>Taphrinomycetes</taxon>
        <taxon>Taphrinales</taxon>
        <taxon>Protomycetaceae</taxon>
        <taxon>Protomyces</taxon>
    </lineage>
</organism>
<feature type="region of interest" description="Disordered" evidence="1">
    <location>
        <begin position="7"/>
        <end position="50"/>
    </location>
</feature>
<dbReference type="AlphaFoldDB" id="A0A1Y2EXP7"/>
<name>A0A1Y2EXP7_PROLT</name>
<protein>
    <submittedName>
        <fullName evidence="2">Uncharacterized protein</fullName>
    </submittedName>
</protein>
<evidence type="ECO:0000256" key="1">
    <source>
        <dbReference type="SAM" id="MobiDB-lite"/>
    </source>
</evidence>
<feature type="region of interest" description="Disordered" evidence="1">
    <location>
        <begin position="74"/>
        <end position="107"/>
    </location>
</feature>
<dbReference type="GeneID" id="63786658"/>
<evidence type="ECO:0000313" key="2">
    <source>
        <dbReference type="EMBL" id="ORY76348.1"/>
    </source>
</evidence>
<dbReference type="EMBL" id="MCFI01000023">
    <property type="protein sequence ID" value="ORY76348.1"/>
    <property type="molecule type" value="Genomic_DNA"/>
</dbReference>
<comment type="caution">
    <text evidence="2">The sequence shown here is derived from an EMBL/GenBank/DDBJ whole genome shotgun (WGS) entry which is preliminary data.</text>
</comment>
<evidence type="ECO:0000313" key="3">
    <source>
        <dbReference type="Proteomes" id="UP000193685"/>
    </source>
</evidence>
<keyword evidence="3" id="KW-1185">Reference proteome</keyword>
<reference evidence="2 3" key="1">
    <citation type="submission" date="2016-07" db="EMBL/GenBank/DDBJ databases">
        <title>Pervasive Adenine N6-methylation of Active Genes in Fungi.</title>
        <authorList>
            <consortium name="DOE Joint Genome Institute"/>
            <person name="Mondo S.J."/>
            <person name="Dannebaum R.O."/>
            <person name="Kuo R.C."/>
            <person name="Labutti K."/>
            <person name="Haridas S."/>
            <person name="Kuo A."/>
            <person name="Salamov A."/>
            <person name="Ahrendt S.R."/>
            <person name="Lipzen A."/>
            <person name="Sullivan W."/>
            <person name="Andreopoulos W.B."/>
            <person name="Clum A."/>
            <person name="Lindquist E."/>
            <person name="Daum C."/>
            <person name="Ramamoorthy G.K."/>
            <person name="Gryganskyi A."/>
            <person name="Culley D."/>
            <person name="Magnuson J.K."/>
            <person name="James T.Y."/>
            <person name="O'Malley M.A."/>
            <person name="Stajich J.E."/>
            <person name="Spatafora J.W."/>
            <person name="Visel A."/>
            <person name="Grigoriev I.V."/>
        </authorList>
    </citation>
    <scope>NUCLEOTIDE SEQUENCE [LARGE SCALE GENOMIC DNA]</scope>
    <source>
        <strain evidence="2 3">12-1054</strain>
    </source>
</reference>
<accession>A0A1Y2EXP7</accession>
<proteinExistence type="predicted"/>
<sequence>MGFLEFLSRKTQHRASATITAPGRRRGRSGHETGALQRQGTAESETETATRDGLSEYFDAFEADLAGATAAVPPMTRTTEQQQQQRHAIGRVGREDTASTDSARSQETCMTLNGSMLRRAGRADGEQILLAWLSCQVYLTRQEYAARQTVHREQARFVRPMDGQGHACVSRGILGDADGERVTGIRYETCSAVAMARPMGLLLCQEEDEGGWTRTQPGCDPELDWAELQRGYRRSLQSRAKRRR</sequence>
<gene>
    <name evidence="2" type="ORF">BCR37DRAFT_383423</name>
</gene>